<feature type="domain" description="RING-type" evidence="20">
    <location>
        <begin position="234"/>
        <end position="276"/>
    </location>
</feature>
<dbReference type="SUPFAM" id="SSF57850">
    <property type="entry name" value="RING/U-box"/>
    <property type="match status" value="1"/>
</dbReference>
<dbReference type="InterPro" id="IPR001841">
    <property type="entry name" value="Znf_RING"/>
</dbReference>
<dbReference type="InterPro" id="IPR017907">
    <property type="entry name" value="Znf_RING_CS"/>
</dbReference>
<protein>
    <recommendedName>
        <fullName evidence="17">RING-type E3 ubiquitin transferase (cysteine targeting)</fullName>
        <ecNumber evidence="17">2.3.2.36</ecNumber>
    </recommendedName>
    <alternativeName>
        <fullName evidence="15">Peroxin-2</fullName>
    </alternativeName>
</protein>
<dbReference type="InterPro" id="IPR025654">
    <property type="entry name" value="PEX2/10"/>
</dbReference>
<dbReference type="GO" id="GO:0061630">
    <property type="term" value="F:ubiquitin protein ligase activity"/>
    <property type="evidence" value="ECO:0007669"/>
    <property type="project" value="UniProtKB-EC"/>
</dbReference>
<keyword evidence="6 19" id="KW-0812">Transmembrane</keyword>
<evidence type="ECO:0000256" key="17">
    <source>
        <dbReference type="ARBA" id="ARBA00034523"/>
    </source>
</evidence>
<dbReference type="Pfam" id="PF04757">
    <property type="entry name" value="Pex2_Pex12"/>
    <property type="match status" value="1"/>
</dbReference>
<keyword evidence="12 19" id="KW-1133">Transmembrane helix</keyword>
<evidence type="ECO:0000256" key="15">
    <source>
        <dbReference type="ARBA" id="ARBA00032511"/>
    </source>
</evidence>
<keyword evidence="9" id="KW-0833">Ubl conjugation pathway</keyword>
<feature type="transmembrane region" description="Helical" evidence="19">
    <location>
        <begin position="64"/>
        <end position="86"/>
    </location>
</feature>
<evidence type="ECO:0000256" key="13">
    <source>
        <dbReference type="ARBA" id="ARBA00023136"/>
    </source>
</evidence>
<keyword evidence="11" id="KW-0653">Protein transport</keyword>
<accession>A0A0H5R4L0</accession>
<dbReference type="EC" id="2.3.2.36" evidence="17"/>
<evidence type="ECO:0000256" key="19">
    <source>
        <dbReference type="SAM" id="Phobius"/>
    </source>
</evidence>
<evidence type="ECO:0000256" key="9">
    <source>
        <dbReference type="ARBA" id="ARBA00022786"/>
    </source>
</evidence>
<evidence type="ECO:0000256" key="1">
    <source>
        <dbReference type="ARBA" id="ARBA00004585"/>
    </source>
</evidence>
<comment type="subcellular location">
    <subcellularLocation>
        <location evidence="1">Peroxisome membrane</location>
        <topology evidence="1">Multi-pass membrane protein</topology>
    </subcellularLocation>
</comment>
<evidence type="ECO:0000313" key="21">
    <source>
        <dbReference type="EMBL" id="CRZ09135.1"/>
    </source>
</evidence>
<dbReference type="GO" id="GO:0008270">
    <property type="term" value="F:zinc ion binding"/>
    <property type="evidence" value="ECO:0007669"/>
    <property type="project" value="UniProtKB-KW"/>
</dbReference>
<keyword evidence="8 18" id="KW-0863">Zinc-finger</keyword>
<dbReference type="EMBL" id="HACM01008693">
    <property type="protein sequence ID" value="CRZ09135.1"/>
    <property type="molecule type" value="Transcribed_RNA"/>
</dbReference>
<dbReference type="InterPro" id="IPR013083">
    <property type="entry name" value="Znf_RING/FYVE/PHD"/>
</dbReference>
<evidence type="ECO:0000256" key="3">
    <source>
        <dbReference type="ARBA" id="ARBA00008704"/>
    </source>
</evidence>
<dbReference type="SMART" id="SM00184">
    <property type="entry name" value="RING"/>
    <property type="match status" value="1"/>
</dbReference>
<keyword evidence="4" id="KW-0813">Transport</keyword>
<dbReference type="PROSITE" id="PS50089">
    <property type="entry name" value="ZF_RING_2"/>
    <property type="match status" value="1"/>
</dbReference>
<evidence type="ECO:0000256" key="10">
    <source>
        <dbReference type="ARBA" id="ARBA00022833"/>
    </source>
</evidence>
<keyword evidence="13 19" id="KW-0472">Membrane</keyword>
<evidence type="ECO:0000256" key="6">
    <source>
        <dbReference type="ARBA" id="ARBA00022692"/>
    </source>
</evidence>
<evidence type="ECO:0000256" key="16">
    <source>
        <dbReference type="ARBA" id="ARBA00034438"/>
    </source>
</evidence>
<evidence type="ECO:0000256" key="8">
    <source>
        <dbReference type="ARBA" id="ARBA00022771"/>
    </source>
</evidence>
<evidence type="ECO:0000256" key="7">
    <source>
        <dbReference type="ARBA" id="ARBA00022723"/>
    </source>
</evidence>
<keyword evidence="10" id="KW-0862">Zinc</keyword>
<evidence type="ECO:0000256" key="5">
    <source>
        <dbReference type="ARBA" id="ARBA00022679"/>
    </source>
</evidence>
<feature type="transmembrane region" description="Helical" evidence="19">
    <location>
        <begin position="136"/>
        <end position="155"/>
    </location>
</feature>
<evidence type="ECO:0000256" key="4">
    <source>
        <dbReference type="ARBA" id="ARBA00022448"/>
    </source>
</evidence>
<evidence type="ECO:0000259" key="20">
    <source>
        <dbReference type="PROSITE" id="PS50089"/>
    </source>
</evidence>
<feature type="transmembrane region" description="Helical" evidence="19">
    <location>
        <begin position="191"/>
        <end position="208"/>
    </location>
</feature>
<sequence>MDPESVSRALEAAAKWGALSSRKADVSSPATRINRVNQLDALQLDSECASHIWASMSLLLPFKFVDAFTPELRCIIASCVFFMTLWSGVPSPGQVLQNLKPNPCSIRSLSLFSVAQIVIPYLFLRFRRYLHLQPYRILLGVAGSVKLANLVAFLYGSAYRTVTERVAGITYQYRQSRVNRQITFDFMNQELIWAGASDFLLFIVPLLNTHKLQAMLRRLIGSSQSYLQQDGIYCAICCRRDPICVPSVASCGHTFCYYCLRGSQMADPKLTCPICKQGIANQNQPRSDGGLHHSLQHTAG</sequence>
<evidence type="ECO:0000256" key="11">
    <source>
        <dbReference type="ARBA" id="ARBA00022927"/>
    </source>
</evidence>
<evidence type="ECO:0000256" key="14">
    <source>
        <dbReference type="ARBA" id="ARBA00023140"/>
    </source>
</evidence>
<comment type="similarity">
    <text evidence="3">Belongs to the pex2/pex10/pex12 family.</text>
</comment>
<dbReference type="InterPro" id="IPR006845">
    <property type="entry name" value="Pex_N"/>
</dbReference>
<dbReference type="AlphaFoldDB" id="A0A0H5R4L0"/>
<reference evidence="21" key="1">
    <citation type="submission" date="2015-04" db="EMBL/GenBank/DDBJ databases">
        <title>The genome sequence of the plant pathogenic Rhizarian Plasmodiophora brassicae reveals insights in its biotrophic life cycle and the origin of chitin synthesis.</title>
        <authorList>
            <person name="Schwelm A."/>
            <person name="Fogelqvist J."/>
            <person name="Knaust A."/>
            <person name="Julke S."/>
            <person name="Lilja T."/>
            <person name="Dhandapani V."/>
            <person name="Bonilla-Rosso G."/>
            <person name="Karlsson M."/>
            <person name="Shevchenko A."/>
            <person name="Choi S.R."/>
            <person name="Kim H.G."/>
            <person name="Park J.Y."/>
            <person name="Lim Y.P."/>
            <person name="Ludwig-Muller J."/>
            <person name="Dixelius C."/>
        </authorList>
    </citation>
    <scope>NUCLEOTIDE SEQUENCE</scope>
    <source>
        <tissue evidence="21">Potato root galls</tissue>
    </source>
</reference>
<keyword evidence="7" id="KW-0479">Metal-binding</keyword>
<dbReference type="GO" id="GO:0016558">
    <property type="term" value="P:protein import into peroxisome matrix"/>
    <property type="evidence" value="ECO:0007669"/>
    <property type="project" value="InterPro"/>
</dbReference>
<dbReference type="Gene3D" id="3.30.40.10">
    <property type="entry name" value="Zinc/RING finger domain, C3HC4 (zinc finger)"/>
    <property type="match status" value="1"/>
</dbReference>
<comment type="pathway">
    <text evidence="2">Protein modification; protein ubiquitination.</text>
</comment>
<proteinExistence type="inferred from homology"/>
<comment type="catalytic activity">
    <reaction evidence="16">
        <text>[E2 ubiquitin-conjugating enzyme]-S-ubiquitinyl-L-cysteine + [acceptor protein]-L-cysteine = [E2 ubiquitin-conjugating enzyme]-L-cysteine + [acceptor protein]-S-ubiquitinyl-L-cysteine.</text>
        <dbReference type="EC" id="2.3.2.36"/>
    </reaction>
</comment>
<dbReference type="GO" id="GO:0005778">
    <property type="term" value="C:peroxisomal membrane"/>
    <property type="evidence" value="ECO:0007669"/>
    <property type="project" value="UniProtKB-SubCell"/>
</dbReference>
<dbReference type="PANTHER" id="PTHR48178">
    <property type="entry name" value="PEROXISOME BIOGENESIS FACTOR 2"/>
    <property type="match status" value="1"/>
</dbReference>
<name>A0A0H5R4L0_9EUKA</name>
<evidence type="ECO:0000256" key="12">
    <source>
        <dbReference type="ARBA" id="ARBA00022989"/>
    </source>
</evidence>
<feature type="transmembrane region" description="Helical" evidence="19">
    <location>
        <begin position="106"/>
        <end position="124"/>
    </location>
</feature>
<keyword evidence="5" id="KW-0808">Transferase</keyword>
<keyword evidence="14" id="KW-0576">Peroxisome</keyword>
<organism evidence="21">
    <name type="scientific">Spongospora subterranea</name>
    <dbReference type="NCBI Taxonomy" id="70186"/>
    <lineage>
        <taxon>Eukaryota</taxon>
        <taxon>Sar</taxon>
        <taxon>Rhizaria</taxon>
        <taxon>Endomyxa</taxon>
        <taxon>Phytomyxea</taxon>
        <taxon>Plasmodiophorida</taxon>
        <taxon>Plasmodiophoridae</taxon>
        <taxon>Spongospora</taxon>
    </lineage>
</organism>
<dbReference type="PANTHER" id="PTHR48178:SF1">
    <property type="entry name" value="PEROXISOME BIOGENESIS FACTOR 2"/>
    <property type="match status" value="1"/>
</dbReference>
<dbReference type="PROSITE" id="PS00518">
    <property type="entry name" value="ZF_RING_1"/>
    <property type="match status" value="1"/>
</dbReference>
<evidence type="ECO:0000256" key="18">
    <source>
        <dbReference type="PROSITE-ProRule" id="PRU00175"/>
    </source>
</evidence>
<evidence type="ECO:0000256" key="2">
    <source>
        <dbReference type="ARBA" id="ARBA00004906"/>
    </source>
</evidence>